<comment type="function">
    <text evidence="9">Lipolytic acyl hydrolase (LAH).</text>
</comment>
<feature type="domain" description="PNPLA" evidence="13">
    <location>
        <begin position="723"/>
        <end position="950"/>
    </location>
</feature>
<sequence length="1196" mass="132533">MLMAGEKSNVQPASSSSSEVSPEEDDVDGNVLSSPDVEPIMCSECTKTPASCFCPKCGESGVPLCEECDRVVVHNSRATRSHERMPIHEHRIVEICMGSSSPTDDQICLDEYNNKLFFFSPIDHRIQLLPRLGSLVTDPDMRPSLVTFIGPTGVGKSTLMRMLISLEGVSDPGLMPLAGAPDNPQSTSADVHIYGGGQLRTSSDVPRPAVDSTYPLLYLDSEGIRGATEPRCISNLWDKVKSLYGHIEEKNRGEFLKKRSEHVQASYPRMLYNFSSVLCFVFSGSCKERESIVEPLLEWGESAAAGAANQHRPQLIIIFNKTGPKTTQPVFNDSRVTYQNWIAGYKNVGQSKDDKILEYYYSDPRVIHICRKEVDSPTFLRQVKILRKEIHDSSRAIRTSREKTNQLFTCRQLQNLMQLAADTFSDNSTGDFDLYKASMARRPIAVGLEGFIFEFYRGVEQAADTQCRSKLERYRISLSVLHGLIGWSVLLWMARLNENFPVGANAQLHEKVREALENAQKTIDGEEPCAAVSSAGRPCDVNRVMHESATIDREKSCAAVSSAGRPCGVNHVMHESAKEQCHVTRLIDGKSDVWKGVFTSDPNVKSAAEQCRLVTLAESALRTATTLDVQVIRRLLSEAAQRSEYAELLKSSDLFYHVCVSCMVDLPTEMLSCGHIICAMCAKEVTTEPRLSKIIDLRCPVCLSPNSKWYPNDLPPLAGYRILSLDGGGVRGIVELLALQEIMSYFPEMHIEDLFDIVIGTSTGGIIALALTAHKLNEKPKRLPDVIVLFEELVKEVFSSKMLSLPVLGSNSILSRLFQALRFTDSKYKNENLLMLLEKHFGKESMLRSCVGGPHVIVTTLDRDPKAVGAWFTSYNRPMQKNKLDELFQLECGADSKDCAGRVPNNHLFSPKDAAAATSAAGTYFPAYKANGKFWIDGGLRYNGPAGIAIEEARTMWPGRGTSALISLGCGRPDSDKKIKPQLSFHNNVRLVVDVATDAESQISKAINDFERLQPGSRSVRLNPKLRKGKKYELDDASKLPDLKTLTKEYLETHEGRAKVQNAANVLFANLFYLVDGNDRDSLVPKPNMISIRSRSALPEKLRAVLTDAPFPPFSVKVCEVAGAISEFRTDQLTWEFHSSSAAVMNLPFILSGLPAKRPLKVEVKLNAFLTTKDRKTAPEGWSGLPISGMSYFLRS</sequence>
<dbReference type="EC" id="3.1.1.-" evidence="9"/>
<evidence type="ECO:0000256" key="7">
    <source>
        <dbReference type="PROSITE-ProRule" id="PRU00024"/>
    </source>
</evidence>
<keyword evidence="6 8" id="KW-0443">Lipid metabolism</keyword>
<evidence type="ECO:0000256" key="3">
    <source>
        <dbReference type="ARBA" id="ARBA00022801"/>
    </source>
</evidence>
<dbReference type="PROSITE" id="PS50119">
    <property type="entry name" value="ZF_BBOX"/>
    <property type="match status" value="1"/>
</dbReference>
<evidence type="ECO:0000256" key="2">
    <source>
        <dbReference type="ARBA" id="ARBA00022771"/>
    </source>
</evidence>
<dbReference type="GO" id="GO:0008270">
    <property type="term" value="F:zinc ion binding"/>
    <property type="evidence" value="ECO:0007669"/>
    <property type="project" value="UniProtKB-KW"/>
</dbReference>
<evidence type="ECO:0000256" key="9">
    <source>
        <dbReference type="RuleBase" id="RU361262"/>
    </source>
</evidence>
<dbReference type="GO" id="GO:0016020">
    <property type="term" value="C:membrane"/>
    <property type="evidence" value="ECO:0007669"/>
    <property type="project" value="TreeGrafter"/>
</dbReference>
<dbReference type="Pfam" id="PF01734">
    <property type="entry name" value="Patatin"/>
    <property type="match status" value="1"/>
</dbReference>
<name>A0A8T0GIT9_CERPU</name>
<organism evidence="14 15">
    <name type="scientific">Ceratodon purpureus</name>
    <name type="common">Fire moss</name>
    <name type="synonym">Dicranum purpureum</name>
    <dbReference type="NCBI Taxonomy" id="3225"/>
    <lineage>
        <taxon>Eukaryota</taxon>
        <taxon>Viridiplantae</taxon>
        <taxon>Streptophyta</taxon>
        <taxon>Embryophyta</taxon>
        <taxon>Bryophyta</taxon>
        <taxon>Bryophytina</taxon>
        <taxon>Bryopsida</taxon>
        <taxon>Dicranidae</taxon>
        <taxon>Pseudoditrichales</taxon>
        <taxon>Ditrichaceae</taxon>
        <taxon>Ceratodon</taxon>
    </lineage>
</organism>
<dbReference type="EMBL" id="CM026431">
    <property type="protein sequence ID" value="KAG0559371.1"/>
    <property type="molecule type" value="Genomic_DNA"/>
</dbReference>
<comment type="caution">
    <text evidence="14">The sequence shown here is derived from an EMBL/GenBank/DDBJ whole genome shotgun (WGS) entry which is preliminary data.</text>
</comment>
<keyword evidence="2 7" id="KW-0863">Zinc-finger</keyword>
<feature type="short sequence motif" description="GXSXG" evidence="8">
    <location>
        <begin position="760"/>
        <end position="764"/>
    </location>
</feature>
<dbReference type="InterPro" id="IPR017907">
    <property type="entry name" value="Znf_RING_CS"/>
</dbReference>
<dbReference type="GO" id="GO:0016042">
    <property type="term" value="P:lipid catabolic process"/>
    <property type="evidence" value="ECO:0007669"/>
    <property type="project" value="UniProtKB-UniRule"/>
</dbReference>
<keyword evidence="3 8" id="KW-0378">Hydrolase</keyword>
<dbReference type="CDD" id="cd16449">
    <property type="entry name" value="RING-HC"/>
    <property type="match status" value="1"/>
</dbReference>
<feature type="region of interest" description="Disordered" evidence="10">
    <location>
        <begin position="1"/>
        <end position="33"/>
    </location>
</feature>
<evidence type="ECO:0000313" key="14">
    <source>
        <dbReference type="EMBL" id="KAG0559371.1"/>
    </source>
</evidence>
<comment type="similarity">
    <text evidence="9">Belongs to the patatin family.</text>
</comment>
<dbReference type="PROSITE" id="PS00518">
    <property type="entry name" value="ZF_RING_1"/>
    <property type="match status" value="1"/>
</dbReference>
<dbReference type="GO" id="GO:0047499">
    <property type="term" value="F:calcium-independent phospholipase A2 activity"/>
    <property type="evidence" value="ECO:0007669"/>
    <property type="project" value="TreeGrafter"/>
</dbReference>
<feature type="domain" description="B box-type" evidence="12">
    <location>
        <begin position="37"/>
        <end position="87"/>
    </location>
</feature>
<keyword evidence="1" id="KW-0479">Metal-binding</keyword>
<keyword evidence="4" id="KW-0862">Zinc</keyword>
<dbReference type="InterPro" id="IPR001841">
    <property type="entry name" value="Znf_RING"/>
</dbReference>
<dbReference type="Gene3D" id="3.40.1090.10">
    <property type="entry name" value="Cytosolic phospholipase A2 catalytic domain"/>
    <property type="match status" value="1"/>
</dbReference>
<evidence type="ECO:0000259" key="13">
    <source>
        <dbReference type="PROSITE" id="PS51635"/>
    </source>
</evidence>
<proteinExistence type="inferred from homology"/>
<feature type="domain" description="RING-type" evidence="11">
    <location>
        <begin position="659"/>
        <end position="702"/>
    </location>
</feature>
<feature type="short sequence motif" description="DGA/G" evidence="8">
    <location>
        <begin position="937"/>
        <end position="939"/>
    </location>
</feature>
<dbReference type="PROSITE" id="PS50089">
    <property type="entry name" value="ZF_RING_2"/>
    <property type="match status" value="1"/>
</dbReference>
<evidence type="ECO:0000256" key="1">
    <source>
        <dbReference type="ARBA" id="ARBA00022723"/>
    </source>
</evidence>
<evidence type="ECO:0000259" key="11">
    <source>
        <dbReference type="PROSITE" id="PS50089"/>
    </source>
</evidence>
<evidence type="ECO:0000313" key="15">
    <source>
        <dbReference type="Proteomes" id="UP000822688"/>
    </source>
</evidence>
<feature type="active site" description="Proton acceptor" evidence="8">
    <location>
        <position position="937"/>
    </location>
</feature>
<feature type="active site" description="Nucleophile" evidence="8">
    <location>
        <position position="762"/>
    </location>
</feature>
<protein>
    <recommendedName>
        <fullName evidence="9">Patatin</fullName>
        <ecNumber evidence="9">3.1.1.-</ecNumber>
    </recommendedName>
</protein>
<evidence type="ECO:0000256" key="4">
    <source>
        <dbReference type="ARBA" id="ARBA00022833"/>
    </source>
</evidence>
<dbReference type="SUPFAM" id="SSF52540">
    <property type="entry name" value="P-loop containing nucleoside triphosphate hydrolases"/>
    <property type="match status" value="1"/>
</dbReference>
<dbReference type="CDD" id="cd19757">
    <property type="entry name" value="Bbox1"/>
    <property type="match status" value="1"/>
</dbReference>
<dbReference type="PANTHER" id="PTHR24185">
    <property type="entry name" value="CALCIUM-INDEPENDENT PHOSPHOLIPASE A2-GAMMA"/>
    <property type="match status" value="1"/>
</dbReference>
<accession>A0A8T0GIT9</accession>
<dbReference type="InterPro" id="IPR027417">
    <property type="entry name" value="P-loop_NTPase"/>
</dbReference>
<evidence type="ECO:0000256" key="5">
    <source>
        <dbReference type="ARBA" id="ARBA00022963"/>
    </source>
</evidence>
<keyword evidence="15" id="KW-1185">Reference proteome</keyword>
<reference evidence="14" key="1">
    <citation type="submission" date="2020-06" db="EMBL/GenBank/DDBJ databases">
        <title>WGS assembly of Ceratodon purpureus strain R40.</title>
        <authorList>
            <person name="Carey S.B."/>
            <person name="Jenkins J."/>
            <person name="Shu S."/>
            <person name="Lovell J.T."/>
            <person name="Sreedasyam A."/>
            <person name="Maumus F."/>
            <person name="Tiley G.P."/>
            <person name="Fernandez-Pozo N."/>
            <person name="Barry K."/>
            <person name="Chen C."/>
            <person name="Wang M."/>
            <person name="Lipzen A."/>
            <person name="Daum C."/>
            <person name="Saski C.A."/>
            <person name="Payton A.C."/>
            <person name="Mcbreen J.C."/>
            <person name="Conrad R.E."/>
            <person name="Kollar L.M."/>
            <person name="Olsson S."/>
            <person name="Huttunen S."/>
            <person name="Landis J.B."/>
            <person name="Wickett N.J."/>
            <person name="Johnson M.G."/>
            <person name="Rensing S.A."/>
            <person name="Grimwood J."/>
            <person name="Schmutz J."/>
            <person name="Mcdaniel S.F."/>
        </authorList>
    </citation>
    <scope>NUCLEOTIDE SEQUENCE</scope>
    <source>
        <strain evidence="14">R40</strain>
    </source>
</reference>
<keyword evidence="5 8" id="KW-0442">Lipid degradation</keyword>
<evidence type="ECO:0000256" key="6">
    <source>
        <dbReference type="ARBA" id="ARBA00023098"/>
    </source>
</evidence>
<evidence type="ECO:0000256" key="8">
    <source>
        <dbReference type="PROSITE-ProRule" id="PRU01161"/>
    </source>
</evidence>
<dbReference type="InterPro" id="IPR000315">
    <property type="entry name" value="Znf_B-box"/>
</dbReference>
<dbReference type="SUPFAM" id="SSF57850">
    <property type="entry name" value="RING/U-box"/>
    <property type="match status" value="1"/>
</dbReference>
<gene>
    <name evidence="14" type="ORF">KC19_10G099700</name>
</gene>
<dbReference type="GO" id="GO:0019369">
    <property type="term" value="P:arachidonate metabolic process"/>
    <property type="evidence" value="ECO:0007669"/>
    <property type="project" value="TreeGrafter"/>
</dbReference>
<comment type="domain">
    <text evidence="9">The nitrogen atoms of the two glycine residues in the GGXR motif define the oxyanion hole, and stabilize the oxyanion that forms during the nucleophilic attack by the catalytic serine during substrate cleavage.</text>
</comment>
<dbReference type="InterPro" id="IPR002641">
    <property type="entry name" value="PNPLA_dom"/>
</dbReference>
<evidence type="ECO:0000259" key="12">
    <source>
        <dbReference type="PROSITE" id="PS50119"/>
    </source>
</evidence>
<dbReference type="PROSITE" id="PS51635">
    <property type="entry name" value="PNPLA"/>
    <property type="match status" value="1"/>
</dbReference>
<dbReference type="PANTHER" id="PTHR24185:SF1">
    <property type="entry name" value="CALCIUM-INDEPENDENT PHOSPHOLIPASE A2-GAMMA"/>
    <property type="match status" value="1"/>
</dbReference>
<dbReference type="InterPro" id="IPR016035">
    <property type="entry name" value="Acyl_Trfase/lysoPLipase"/>
</dbReference>
<evidence type="ECO:0000256" key="10">
    <source>
        <dbReference type="SAM" id="MobiDB-lite"/>
    </source>
</evidence>
<dbReference type="SUPFAM" id="SSF52151">
    <property type="entry name" value="FabD/lysophospholipase-like"/>
    <property type="match status" value="1"/>
</dbReference>
<feature type="short sequence motif" description="GXGXXG" evidence="8">
    <location>
        <begin position="727"/>
        <end position="732"/>
    </location>
</feature>
<dbReference type="AlphaFoldDB" id="A0A8T0GIT9"/>
<dbReference type="Proteomes" id="UP000822688">
    <property type="component" value="Chromosome 10"/>
</dbReference>